<evidence type="ECO:0000313" key="5">
    <source>
        <dbReference type="Proteomes" id="UP000318288"/>
    </source>
</evidence>
<dbReference type="EMBL" id="SJPW01000007">
    <property type="protein sequence ID" value="TWU47364.1"/>
    <property type="molecule type" value="Genomic_DNA"/>
</dbReference>
<dbReference type="GO" id="GO:0008061">
    <property type="term" value="F:chitin binding"/>
    <property type="evidence" value="ECO:0007669"/>
    <property type="project" value="InterPro"/>
</dbReference>
<dbReference type="Pfam" id="PF00704">
    <property type="entry name" value="Glyco_hydro_18"/>
    <property type="match status" value="1"/>
</dbReference>
<evidence type="ECO:0000256" key="2">
    <source>
        <dbReference type="ARBA" id="ARBA00012729"/>
    </source>
</evidence>
<dbReference type="Gene3D" id="3.40.5.30">
    <property type="entry name" value="(Trans)glycosidases - domain 2"/>
    <property type="match status" value="1"/>
</dbReference>
<dbReference type="InterPro" id="IPR017853">
    <property type="entry name" value="GH"/>
</dbReference>
<dbReference type="InterPro" id="IPR001223">
    <property type="entry name" value="Glyco_hydro18_cat"/>
</dbReference>
<dbReference type="PANTHER" id="PTHR11177:SF317">
    <property type="entry name" value="CHITINASE 12-RELATED"/>
    <property type="match status" value="1"/>
</dbReference>
<evidence type="ECO:0000313" key="4">
    <source>
        <dbReference type="EMBL" id="TWU47364.1"/>
    </source>
</evidence>
<keyword evidence="5" id="KW-1185">Reference proteome</keyword>
<dbReference type="GO" id="GO:0005975">
    <property type="term" value="P:carbohydrate metabolic process"/>
    <property type="evidence" value="ECO:0007669"/>
    <property type="project" value="InterPro"/>
</dbReference>
<evidence type="ECO:0000259" key="3">
    <source>
        <dbReference type="PROSITE" id="PS51910"/>
    </source>
</evidence>
<keyword evidence="4" id="KW-0326">Glycosidase</keyword>
<name>A0A5C6EFV9_9BACT</name>
<dbReference type="OrthoDB" id="9812811at2"/>
<protein>
    <recommendedName>
        <fullName evidence="2">chitinase</fullName>
        <ecNumber evidence="2">3.2.1.14</ecNumber>
    </recommendedName>
</protein>
<dbReference type="EC" id="3.2.1.14" evidence="2"/>
<dbReference type="AlphaFoldDB" id="A0A5C6EFV9"/>
<dbReference type="PROSITE" id="PS51910">
    <property type="entry name" value="GH18_2"/>
    <property type="match status" value="1"/>
</dbReference>
<dbReference type="GO" id="GO:0006032">
    <property type="term" value="P:chitin catabolic process"/>
    <property type="evidence" value="ECO:0007669"/>
    <property type="project" value="TreeGrafter"/>
</dbReference>
<accession>A0A5C6EFV9</accession>
<evidence type="ECO:0000256" key="1">
    <source>
        <dbReference type="ARBA" id="ARBA00000822"/>
    </source>
</evidence>
<comment type="caution">
    <text evidence="4">The sequence shown here is derived from an EMBL/GenBank/DDBJ whole genome shotgun (WGS) entry which is preliminary data.</text>
</comment>
<gene>
    <name evidence="4" type="primary">chiA1</name>
    <name evidence="4" type="ORF">Poly51_51640</name>
</gene>
<dbReference type="GO" id="GO:0008843">
    <property type="term" value="F:endochitinase activity"/>
    <property type="evidence" value="ECO:0007669"/>
    <property type="project" value="UniProtKB-EC"/>
</dbReference>
<dbReference type="InterPro" id="IPR011583">
    <property type="entry name" value="Chitinase_II/V-like_cat"/>
</dbReference>
<dbReference type="InterPro" id="IPR050314">
    <property type="entry name" value="Glycosyl_Hydrlase_18"/>
</dbReference>
<feature type="domain" description="GH18" evidence="3">
    <location>
        <begin position="21"/>
        <end position="299"/>
    </location>
</feature>
<dbReference type="PANTHER" id="PTHR11177">
    <property type="entry name" value="CHITINASE"/>
    <property type="match status" value="1"/>
</dbReference>
<organism evidence="4 5">
    <name type="scientific">Rubripirellula tenax</name>
    <dbReference type="NCBI Taxonomy" id="2528015"/>
    <lineage>
        <taxon>Bacteria</taxon>
        <taxon>Pseudomonadati</taxon>
        <taxon>Planctomycetota</taxon>
        <taxon>Planctomycetia</taxon>
        <taxon>Pirellulales</taxon>
        <taxon>Pirellulaceae</taxon>
        <taxon>Rubripirellula</taxon>
    </lineage>
</organism>
<keyword evidence="4" id="KW-0378">Hydrolase</keyword>
<dbReference type="SMART" id="SM00636">
    <property type="entry name" value="Glyco_18"/>
    <property type="match status" value="1"/>
</dbReference>
<proteinExistence type="predicted"/>
<dbReference type="Gene3D" id="3.20.20.80">
    <property type="entry name" value="Glycosidases"/>
    <property type="match status" value="1"/>
</dbReference>
<dbReference type="GO" id="GO:0005576">
    <property type="term" value="C:extracellular region"/>
    <property type="evidence" value="ECO:0007669"/>
    <property type="project" value="TreeGrafter"/>
</dbReference>
<reference evidence="4 5" key="1">
    <citation type="submission" date="2019-02" db="EMBL/GenBank/DDBJ databases">
        <title>Deep-cultivation of Planctomycetes and their phenomic and genomic characterization uncovers novel biology.</title>
        <authorList>
            <person name="Wiegand S."/>
            <person name="Jogler M."/>
            <person name="Boedeker C."/>
            <person name="Pinto D."/>
            <person name="Vollmers J."/>
            <person name="Rivas-Marin E."/>
            <person name="Kohn T."/>
            <person name="Peeters S.H."/>
            <person name="Heuer A."/>
            <person name="Rast P."/>
            <person name="Oberbeckmann S."/>
            <person name="Bunk B."/>
            <person name="Jeske O."/>
            <person name="Meyerdierks A."/>
            <person name="Storesund J.E."/>
            <person name="Kallscheuer N."/>
            <person name="Luecker S."/>
            <person name="Lage O.M."/>
            <person name="Pohl T."/>
            <person name="Merkel B.J."/>
            <person name="Hornburger P."/>
            <person name="Mueller R.-W."/>
            <person name="Bruemmer F."/>
            <person name="Labrenz M."/>
            <person name="Spormann A.M."/>
            <person name="Op Den Camp H."/>
            <person name="Overmann J."/>
            <person name="Amann R."/>
            <person name="Jetten M.S.M."/>
            <person name="Mascher T."/>
            <person name="Medema M.H."/>
            <person name="Devos D.P."/>
            <person name="Kaster A.-K."/>
            <person name="Ovreas L."/>
            <person name="Rohde M."/>
            <person name="Galperin M.Y."/>
            <person name="Jogler C."/>
        </authorList>
    </citation>
    <scope>NUCLEOTIDE SEQUENCE [LARGE SCALE GENOMIC DNA]</scope>
    <source>
        <strain evidence="4 5">Poly51</strain>
    </source>
</reference>
<sequence length="302" mass="33280">MRLLLLIGYGIIAVTTRAEDHAVVGYLPDYRIDAWLGDPGPVTDLVYFGLQPNEDGTLSDDVISDKVVEKLRRIKSRSSVTLWLTVGGWGRSTGFSKLAADPADRKRFIDALRRLCLRTGFDGVDYDWEHPQNDAESQSYSALICETKSTLGPIGLRVSVAQAGWQDLGAATYRCLDRVHLMAYDHDFPQATLEKAKEDVQKLIDFGCPRSKICLGIPFYGRNAARQSRTYAELTSAGAVNSKVSTINGFAFNSVGDVCEKVGYASREGLAGIMIWEITQDSNGSLSLLDAIEKEYAAQPRR</sequence>
<dbReference type="Proteomes" id="UP000318288">
    <property type="component" value="Unassembled WGS sequence"/>
</dbReference>
<dbReference type="SUPFAM" id="SSF51445">
    <property type="entry name" value="(Trans)glycosidases"/>
    <property type="match status" value="1"/>
</dbReference>
<dbReference type="RefSeq" id="WP_146461099.1">
    <property type="nucleotide sequence ID" value="NZ_SJPW01000007.1"/>
</dbReference>
<comment type="catalytic activity">
    <reaction evidence="1">
        <text>Random endo-hydrolysis of N-acetyl-beta-D-glucosaminide (1-&gt;4)-beta-linkages in chitin and chitodextrins.</text>
        <dbReference type="EC" id="3.2.1.14"/>
    </reaction>
</comment>